<dbReference type="Gene3D" id="3.30.200.20">
    <property type="entry name" value="Phosphorylase Kinase, domain 1"/>
    <property type="match status" value="1"/>
</dbReference>
<proteinExistence type="predicted"/>
<feature type="domain" description="Protein kinase" evidence="8">
    <location>
        <begin position="401"/>
        <end position="694"/>
    </location>
</feature>
<dbReference type="GO" id="GO:0005524">
    <property type="term" value="F:ATP binding"/>
    <property type="evidence" value="ECO:0007669"/>
    <property type="project" value="UniProtKB-UniRule"/>
</dbReference>
<dbReference type="GO" id="GO:0033316">
    <property type="term" value="P:meiotic spindle assembly checkpoint signaling"/>
    <property type="evidence" value="ECO:0007669"/>
    <property type="project" value="TreeGrafter"/>
</dbReference>
<dbReference type="PROSITE" id="PS50011">
    <property type="entry name" value="PROTEIN_KINASE_DOM"/>
    <property type="match status" value="1"/>
</dbReference>
<dbReference type="SMART" id="SM00220">
    <property type="entry name" value="S_TKc"/>
    <property type="match status" value="1"/>
</dbReference>
<dbReference type="InterPro" id="IPR008271">
    <property type="entry name" value="Ser/Thr_kinase_AS"/>
</dbReference>
<protein>
    <submittedName>
        <fullName evidence="10">Serine/threonine-protein kinase MPS1-like</fullName>
    </submittedName>
</protein>
<feature type="region of interest" description="Disordered" evidence="7">
    <location>
        <begin position="108"/>
        <end position="129"/>
    </location>
</feature>
<dbReference type="InterPro" id="IPR017441">
    <property type="entry name" value="Protein_kinase_ATP_BS"/>
</dbReference>
<dbReference type="PROSITE" id="PS00108">
    <property type="entry name" value="PROTEIN_KINASE_ST"/>
    <property type="match status" value="1"/>
</dbReference>
<feature type="binding site" evidence="6">
    <location>
        <position position="429"/>
    </location>
    <ligand>
        <name>ATP</name>
        <dbReference type="ChEBI" id="CHEBI:30616"/>
    </ligand>
</feature>
<dbReference type="GO" id="GO:0004712">
    <property type="term" value="F:protein serine/threonine/tyrosine kinase activity"/>
    <property type="evidence" value="ECO:0007669"/>
    <property type="project" value="TreeGrafter"/>
</dbReference>
<evidence type="ECO:0000256" key="5">
    <source>
        <dbReference type="ARBA" id="ARBA00022840"/>
    </source>
</evidence>
<keyword evidence="3 6" id="KW-0547">Nucleotide-binding</keyword>
<dbReference type="InterPro" id="IPR000719">
    <property type="entry name" value="Prot_kinase_dom"/>
</dbReference>
<dbReference type="FunFam" id="3.30.200.20:FF:000269">
    <property type="entry name" value="serine/threonine-protein kinase mph1 isoform X2"/>
    <property type="match status" value="1"/>
</dbReference>
<evidence type="ECO:0000313" key="10">
    <source>
        <dbReference type="RefSeq" id="XP_018442511.2"/>
    </source>
</evidence>
<dbReference type="AlphaFoldDB" id="A0A6J0K4X2"/>
<keyword evidence="2" id="KW-0808">Transferase</keyword>
<accession>A0A6J0K4X2</accession>
<name>A0A6J0K4X2_RAPSA</name>
<dbReference type="OrthoDB" id="20524at2759"/>
<dbReference type="Gene3D" id="1.10.510.10">
    <property type="entry name" value="Transferase(Phosphotransferase) domain 1"/>
    <property type="match status" value="1"/>
</dbReference>
<dbReference type="GO" id="GO:0007094">
    <property type="term" value="P:mitotic spindle assembly checkpoint signaling"/>
    <property type="evidence" value="ECO:0007669"/>
    <property type="project" value="TreeGrafter"/>
</dbReference>
<dbReference type="Proteomes" id="UP000504610">
    <property type="component" value="Chromosome 7"/>
</dbReference>
<dbReference type="GeneID" id="108814437"/>
<evidence type="ECO:0000259" key="8">
    <source>
        <dbReference type="PROSITE" id="PS50011"/>
    </source>
</evidence>
<evidence type="ECO:0000256" key="4">
    <source>
        <dbReference type="ARBA" id="ARBA00022777"/>
    </source>
</evidence>
<feature type="region of interest" description="Disordered" evidence="7">
    <location>
        <begin position="274"/>
        <end position="310"/>
    </location>
</feature>
<feature type="compositionally biased region" description="Polar residues" evidence="7">
    <location>
        <begin position="71"/>
        <end position="86"/>
    </location>
</feature>
<reference evidence="9" key="1">
    <citation type="journal article" date="2019" name="Database">
        <title>The radish genome database (RadishGD): an integrated information resource for radish genomics.</title>
        <authorList>
            <person name="Yu H.J."/>
            <person name="Baek S."/>
            <person name="Lee Y.J."/>
            <person name="Cho A."/>
            <person name="Mun J.H."/>
        </authorList>
    </citation>
    <scope>NUCLEOTIDE SEQUENCE [LARGE SCALE GENOMIC DNA]</scope>
    <source>
        <strain evidence="9">cv. WK10039</strain>
    </source>
</reference>
<keyword evidence="1" id="KW-0723">Serine/threonine-protein kinase</keyword>
<reference evidence="10" key="2">
    <citation type="submission" date="2025-08" db="UniProtKB">
        <authorList>
            <consortium name="RefSeq"/>
        </authorList>
    </citation>
    <scope>IDENTIFICATION</scope>
    <source>
        <tissue evidence="10">Leaf</tissue>
    </source>
</reference>
<dbReference type="GO" id="GO:0034501">
    <property type="term" value="P:protein localization to kinetochore"/>
    <property type="evidence" value="ECO:0007669"/>
    <property type="project" value="TreeGrafter"/>
</dbReference>
<dbReference type="InterPro" id="IPR011009">
    <property type="entry name" value="Kinase-like_dom_sf"/>
</dbReference>
<evidence type="ECO:0000256" key="6">
    <source>
        <dbReference type="PROSITE-ProRule" id="PRU10141"/>
    </source>
</evidence>
<keyword evidence="4" id="KW-0418">Kinase</keyword>
<dbReference type="FunFam" id="1.10.510.10:FF:000224">
    <property type="entry name" value="serine/threonine-protein kinase mph1 isoform X1"/>
    <property type="match status" value="1"/>
</dbReference>
<dbReference type="SUPFAM" id="SSF56112">
    <property type="entry name" value="Protein kinase-like (PK-like)"/>
    <property type="match status" value="1"/>
</dbReference>
<dbReference type="PANTHER" id="PTHR22974">
    <property type="entry name" value="MIXED LINEAGE PROTEIN KINASE"/>
    <property type="match status" value="1"/>
</dbReference>
<sequence>MDKEEEANNLPPDKPPKSLARPILNHESSSSSSSSPELIRHLQAAFKRHRPLNKMQTTTIGPRRSVVAPQRQPSRSSTSDVQRPQDVVSLSHSLAANTLLTHDSTNLASSSAAAGESTENNASTTPPLISGTVDNMFNDNYNPQVSHMDLPKPASASLRNNLDIGSRDESVSRKVQSLVTVTSNDMEWDAATNQAEASKHQNLQSVVDSEISLKSGYKVSSSLAKMGEFRNFLNQPASQCSVMGSSCATTTSIHSSSAPMLNATTQVSRSYVDPHAVPVPSQGNLASSSRPSFKDSNVLQANKDGPLPEMPASAVVSEVSFKETNISKQQQCTTVVEAPMVSSTHGSDATARAPDDLLTSVSSQPQKPDKQEKVATSKGTSAPRKRNYDPDLFFKVNGKLYQRLGKIGSGGSSEVHKVISSDCTIYALKKIKLKGRDYATAYGFCQEIGYLKKLKGKTNIIQLIDYEVTDKSLLQEVLNGTMSNKDARVKDDGFIYMVLEYGEIDLAHMLSQKWKEIEGSDRTIDENWLRFYWQQILQAVNTIHEERIVHSDLKPANFLLVRGFLKLIDFGIAKAINSDTTNIQRDSQVGTLSYMSPEAFMCNESDENGNVIKCGRPSDIWSLGCILYQMVYGRTPFADYKTFWAKFKVITDPNHEITYNQLSNPWLVDLMKKCLAWDRNQRWRIPELLQHPFLAPPIPPEPRVSSSIQLISHIAESFGSDDRVSELCAQLQARLRVLGGE</sequence>
<keyword evidence="9" id="KW-1185">Reference proteome</keyword>
<dbReference type="CDD" id="cd14131">
    <property type="entry name" value="PKc_Mps1"/>
    <property type="match status" value="1"/>
</dbReference>
<feature type="compositionally biased region" description="Low complexity" evidence="7">
    <location>
        <begin position="108"/>
        <end position="123"/>
    </location>
</feature>
<evidence type="ECO:0000256" key="2">
    <source>
        <dbReference type="ARBA" id="ARBA00022679"/>
    </source>
</evidence>
<dbReference type="GO" id="GO:0005634">
    <property type="term" value="C:nucleus"/>
    <property type="evidence" value="ECO:0007669"/>
    <property type="project" value="TreeGrafter"/>
</dbReference>
<feature type="compositionally biased region" description="Polar residues" evidence="7">
    <location>
        <begin position="281"/>
        <end position="300"/>
    </location>
</feature>
<evidence type="ECO:0000313" key="9">
    <source>
        <dbReference type="Proteomes" id="UP000504610"/>
    </source>
</evidence>
<evidence type="ECO:0000256" key="7">
    <source>
        <dbReference type="SAM" id="MobiDB-lite"/>
    </source>
</evidence>
<feature type="region of interest" description="Disordered" evidence="7">
    <location>
        <begin position="1"/>
        <end position="86"/>
    </location>
</feature>
<dbReference type="GO" id="GO:0098813">
    <property type="term" value="P:nuclear chromosome segregation"/>
    <property type="evidence" value="ECO:0007669"/>
    <property type="project" value="UniProtKB-ARBA"/>
</dbReference>
<dbReference type="Pfam" id="PF00069">
    <property type="entry name" value="Pkinase"/>
    <property type="match status" value="1"/>
</dbReference>
<evidence type="ECO:0000256" key="1">
    <source>
        <dbReference type="ARBA" id="ARBA00022527"/>
    </source>
</evidence>
<dbReference type="PROSITE" id="PS00107">
    <property type="entry name" value="PROTEIN_KINASE_ATP"/>
    <property type="match status" value="1"/>
</dbReference>
<keyword evidence="5 6" id="KW-0067">ATP-binding</keyword>
<organism evidence="9 10">
    <name type="scientific">Raphanus sativus</name>
    <name type="common">Radish</name>
    <name type="synonym">Raphanus raphanistrum var. sativus</name>
    <dbReference type="NCBI Taxonomy" id="3726"/>
    <lineage>
        <taxon>Eukaryota</taxon>
        <taxon>Viridiplantae</taxon>
        <taxon>Streptophyta</taxon>
        <taxon>Embryophyta</taxon>
        <taxon>Tracheophyta</taxon>
        <taxon>Spermatophyta</taxon>
        <taxon>Magnoliopsida</taxon>
        <taxon>eudicotyledons</taxon>
        <taxon>Gunneridae</taxon>
        <taxon>Pentapetalae</taxon>
        <taxon>rosids</taxon>
        <taxon>malvids</taxon>
        <taxon>Brassicales</taxon>
        <taxon>Brassicaceae</taxon>
        <taxon>Brassiceae</taxon>
        <taxon>Raphanus</taxon>
    </lineage>
</organism>
<dbReference type="GO" id="GO:0000776">
    <property type="term" value="C:kinetochore"/>
    <property type="evidence" value="ECO:0007669"/>
    <property type="project" value="TreeGrafter"/>
</dbReference>
<dbReference type="GO" id="GO:0004674">
    <property type="term" value="F:protein serine/threonine kinase activity"/>
    <property type="evidence" value="ECO:0007669"/>
    <property type="project" value="UniProtKB-KW"/>
</dbReference>
<dbReference type="PANTHER" id="PTHR22974:SF21">
    <property type="entry name" value="DUAL SPECIFICITY PROTEIN KINASE TTK"/>
    <property type="match status" value="1"/>
</dbReference>
<dbReference type="KEGG" id="rsz:108814437"/>
<dbReference type="InterPro" id="IPR027084">
    <property type="entry name" value="Mps1_cat"/>
</dbReference>
<evidence type="ECO:0000256" key="3">
    <source>
        <dbReference type="ARBA" id="ARBA00022741"/>
    </source>
</evidence>
<feature type="region of interest" description="Disordered" evidence="7">
    <location>
        <begin position="359"/>
        <end position="390"/>
    </location>
</feature>
<gene>
    <name evidence="10" type="primary">LOC108814437</name>
</gene>
<dbReference type="RefSeq" id="XP_018442511.2">
    <property type="nucleotide sequence ID" value="XM_018587009.2"/>
</dbReference>